<comment type="caution">
    <text evidence="1">The sequence shown here is derived from an EMBL/GenBank/DDBJ whole genome shotgun (WGS) entry which is preliminary data.</text>
</comment>
<organism evidence="1 2">
    <name type="scientific">Bradyrhizobium nitroreducens</name>
    <dbReference type="NCBI Taxonomy" id="709803"/>
    <lineage>
        <taxon>Bacteria</taxon>
        <taxon>Pseudomonadati</taxon>
        <taxon>Pseudomonadota</taxon>
        <taxon>Alphaproteobacteria</taxon>
        <taxon>Hyphomicrobiales</taxon>
        <taxon>Nitrobacteraceae</taxon>
        <taxon>Bradyrhizobium</taxon>
    </lineage>
</organism>
<dbReference type="EMBL" id="LFJC01000003">
    <property type="protein sequence ID" value="PIT02193.1"/>
    <property type="molecule type" value="Genomic_DNA"/>
</dbReference>
<gene>
    <name evidence="1" type="ORF">TSA1_16565</name>
</gene>
<evidence type="ECO:0000313" key="1">
    <source>
        <dbReference type="EMBL" id="PIT02193.1"/>
    </source>
</evidence>
<accession>A0A2M6UC74</accession>
<dbReference type="AlphaFoldDB" id="A0A2M6UC74"/>
<protein>
    <submittedName>
        <fullName evidence="1">Uncharacterized protein</fullName>
    </submittedName>
</protein>
<evidence type="ECO:0000313" key="2">
    <source>
        <dbReference type="Proteomes" id="UP000228930"/>
    </source>
</evidence>
<name>A0A2M6UC74_9BRAD</name>
<sequence length="212" mass="24083">MEVWSIKKIGRYSGSLRRIKVALLIADHKASIDIYGISLKQSSDHPRLRLTAVAEDTIAFNQAIGMMGAKFERIDMGTNSSKLTRHPFVQIANMSLFVKSPRDSRLVRHDKRKIPSVIDRLHSLLGSLYPPDLVRIKSIAIVLVEDAIAIKKNCRTHRTHYPARERILTIIRQSLFHFNTSREWIGSSLRPLDVDWLCFVDLMLADLSAALA</sequence>
<proteinExistence type="predicted"/>
<reference evidence="1 2" key="1">
    <citation type="submission" date="2015-06" db="EMBL/GenBank/DDBJ databases">
        <title>Comparative genome analysis of nirS-carrying Bradyrhizobium sp. strains.</title>
        <authorList>
            <person name="Ishii S."/>
            <person name="Jang J."/>
            <person name="Nishizawa T."/>
            <person name="Senoo K."/>
        </authorList>
    </citation>
    <scope>NUCLEOTIDE SEQUENCE [LARGE SCALE GENOMIC DNA]</scope>
    <source>
        <strain evidence="1 2">TSA1</strain>
    </source>
</reference>
<keyword evidence="2" id="KW-1185">Reference proteome</keyword>
<dbReference type="Proteomes" id="UP000228930">
    <property type="component" value="Unassembled WGS sequence"/>
</dbReference>